<evidence type="ECO:0000259" key="12">
    <source>
        <dbReference type="Pfam" id="PF07715"/>
    </source>
</evidence>
<evidence type="ECO:0000313" key="14">
    <source>
        <dbReference type="Proteomes" id="UP001484535"/>
    </source>
</evidence>
<dbReference type="Gene3D" id="2.170.130.10">
    <property type="entry name" value="TonB-dependent receptor, plug domain"/>
    <property type="match status" value="1"/>
</dbReference>
<dbReference type="RefSeq" id="WP_346783950.1">
    <property type="nucleotide sequence ID" value="NZ_JBDLBR010000002.1"/>
</dbReference>
<keyword evidence="10" id="KW-0732">Signal</keyword>
<evidence type="ECO:0000256" key="9">
    <source>
        <dbReference type="RuleBase" id="RU003357"/>
    </source>
</evidence>
<evidence type="ECO:0000256" key="4">
    <source>
        <dbReference type="ARBA" id="ARBA00022692"/>
    </source>
</evidence>
<comment type="similarity">
    <text evidence="8 9">Belongs to the TonB-dependent receptor family.</text>
</comment>
<protein>
    <submittedName>
        <fullName evidence="13">TonB-dependent receptor</fullName>
    </submittedName>
</protein>
<feature type="domain" description="TonB-dependent receptor plug" evidence="12">
    <location>
        <begin position="63"/>
        <end position="179"/>
    </location>
</feature>
<evidence type="ECO:0000256" key="6">
    <source>
        <dbReference type="ARBA" id="ARBA00023136"/>
    </source>
</evidence>
<dbReference type="InterPro" id="IPR039426">
    <property type="entry name" value="TonB-dep_rcpt-like"/>
</dbReference>
<dbReference type="Proteomes" id="UP001484535">
    <property type="component" value="Unassembled WGS sequence"/>
</dbReference>
<feature type="domain" description="TonB-dependent receptor-like beta-barrel" evidence="11">
    <location>
        <begin position="588"/>
        <end position="1031"/>
    </location>
</feature>
<evidence type="ECO:0000256" key="7">
    <source>
        <dbReference type="ARBA" id="ARBA00023237"/>
    </source>
</evidence>
<dbReference type="InterPro" id="IPR000531">
    <property type="entry name" value="Beta-barrel_TonB"/>
</dbReference>
<evidence type="ECO:0000256" key="3">
    <source>
        <dbReference type="ARBA" id="ARBA00022452"/>
    </source>
</evidence>
<dbReference type="PROSITE" id="PS52016">
    <property type="entry name" value="TONB_DEPENDENT_REC_3"/>
    <property type="match status" value="1"/>
</dbReference>
<dbReference type="Pfam" id="PF07715">
    <property type="entry name" value="Plug"/>
    <property type="match status" value="1"/>
</dbReference>
<keyword evidence="6 8" id="KW-0472">Membrane</keyword>
<keyword evidence="2 8" id="KW-0813">Transport</keyword>
<comment type="caution">
    <text evidence="13">The sequence shown here is derived from an EMBL/GenBank/DDBJ whole genome shotgun (WGS) entry which is preliminary data.</text>
</comment>
<dbReference type="PANTHER" id="PTHR47234:SF2">
    <property type="entry name" value="TONB-DEPENDENT RECEPTOR"/>
    <property type="match status" value="1"/>
</dbReference>
<dbReference type="InterPro" id="IPR036942">
    <property type="entry name" value="Beta-barrel_TonB_sf"/>
</dbReference>
<keyword evidence="13" id="KW-0675">Receptor</keyword>
<evidence type="ECO:0000256" key="2">
    <source>
        <dbReference type="ARBA" id="ARBA00022448"/>
    </source>
</evidence>
<accession>A0ABV0CUE3</accession>
<dbReference type="Gene3D" id="2.40.170.20">
    <property type="entry name" value="TonB-dependent receptor, beta-barrel domain"/>
    <property type="match status" value="1"/>
</dbReference>
<feature type="signal peptide" evidence="10">
    <location>
        <begin position="1"/>
        <end position="27"/>
    </location>
</feature>
<evidence type="ECO:0000256" key="10">
    <source>
        <dbReference type="SAM" id="SignalP"/>
    </source>
</evidence>
<reference evidence="13 14" key="1">
    <citation type="submission" date="2024-05" db="EMBL/GenBank/DDBJ databases">
        <authorList>
            <person name="Park S."/>
        </authorList>
    </citation>
    <scope>NUCLEOTIDE SEQUENCE [LARGE SCALE GENOMIC DNA]</scope>
    <source>
        <strain evidence="13 14">DGU5</strain>
    </source>
</reference>
<dbReference type="InterPro" id="IPR012910">
    <property type="entry name" value="Plug_dom"/>
</dbReference>
<comment type="subcellular location">
    <subcellularLocation>
        <location evidence="1 8">Cell outer membrane</location>
        <topology evidence="1 8">Multi-pass membrane protein</topology>
    </subcellularLocation>
</comment>
<name>A0ABV0CUE3_9SPHN</name>
<dbReference type="PANTHER" id="PTHR47234">
    <property type="match status" value="1"/>
</dbReference>
<keyword evidence="5 9" id="KW-0798">TonB box</keyword>
<dbReference type="Pfam" id="PF00593">
    <property type="entry name" value="TonB_dep_Rec_b-barrel"/>
    <property type="match status" value="1"/>
</dbReference>
<proteinExistence type="inferred from homology"/>
<keyword evidence="14" id="KW-1185">Reference proteome</keyword>
<evidence type="ECO:0000313" key="13">
    <source>
        <dbReference type="EMBL" id="MEN7536489.1"/>
    </source>
</evidence>
<dbReference type="InterPro" id="IPR037066">
    <property type="entry name" value="Plug_dom_sf"/>
</dbReference>
<gene>
    <name evidence="13" type="ORF">ABDJ38_04820</name>
</gene>
<dbReference type="SUPFAM" id="SSF56935">
    <property type="entry name" value="Porins"/>
    <property type="match status" value="1"/>
</dbReference>
<keyword evidence="7 8" id="KW-0998">Cell outer membrane</keyword>
<evidence type="ECO:0000256" key="5">
    <source>
        <dbReference type="ARBA" id="ARBA00023077"/>
    </source>
</evidence>
<organism evidence="13 14">
    <name type="scientific">Aurantiacibacter flavus</name>
    <dbReference type="NCBI Taxonomy" id="3145232"/>
    <lineage>
        <taxon>Bacteria</taxon>
        <taxon>Pseudomonadati</taxon>
        <taxon>Pseudomonadota</taxon>
        <taxon>Alphaproteobacteria</taxon>
        <taxon>Sphingomonadales</taxon>
        <taxon>Erythrobacteraceae</taxon>
        <taxon>Aurantiacibacter</taxon>
    </lineage>
</organism>
<feature type="chain" id="PRO_5045963628" evidence="10">
    <location>
        <begin position="28"/>
        <end position="1066"/>
    </location>
</feature>
<keyword evidence="3 8" id="KW-1134">Transmembrane beta strand</keyword>
<keyword evidence="4 8" id="KW-0812">Transmembrane</keyword>
<sequence length="1066" mass="114914">MKLQSILKGASAPIALSVALLATPSFAQDASDEGVTDEVATTSVNDQDAVITVTGSRLRRPEIESTVPITNFGGDQIYKQSTPNVGEALNNLPALRSTYAQSNPELGIGIAGLNLLDLRGLGIQRTLVLVNGRRHVPSDIQSTASAVDVNTIPNSLVERVEIVTGGNSAIYGSDAIAGVVNFVMKDDYEGVNIRAGGGMPEYVNGSNYYISGVAGTNFADDRGNVTLALEYTNQNRVFASDVPWRRRSYGYATVDTDSSPGDGVPDRQFFNDLRNTTISRYGLVAFLQPTPNPDCGGTSVSGAAYNCDFIFQPDGTLVPVTFDQRVGTGNFGTYIGGNSDTGQEGRQVSVYPESERYVANLFAKYEFSPAAEVFFEGKYIRAESVGSNSGPAFNQGQFITFNDSRARLRLDNPFLSGQARQIITDQLIASGINNDLVPVFGPLTAGDYTDIANGSYRFAIAKSFEDLGIRDEDTVRETYRAVLGVRGDLSPNLNYEVSAIYGRTNETVDILGNVNIQRLMLALDAGVNPATGNIECRAKFDPNAAFASPDVDTAGGAATLAGDIAACVPYNPFGMPDNAAAANYIVSNSGNEGWLEQFDVQAFIAGDTGSFFELPGGPVGFAIGAEFRREDAFFEADDVVNSGLTFLNALQTFDPNPTEVKEMFGEVDVPLLGNMPFFEELGLTAAGRLSDYGGATGTVFAWNVGGRWSPVRDITFRANYGKAVRAPNYTETQSPLSQNFATLEDPCADSRINANPNRQANCAADLGANLTNPAYQSFVAGSYSLETLLGSNPNLTAETSKSLTLGAVIQPRWVPGLSITVDYYDIDVSNVIDDVGAQTIVDQCYDLPTLNNQFCAQFERNDTSGLGPDGEQPGTILKQSLIEGPLNFAQRQRRGIDVDVQYNHEVANNVFLNGRVYYTHVLKASDFTNPTDPSFEDVVRGELGDPIDEVVFNLDLSVGNFTFGYGAHYIGPMYLGDYEYYNPLNGNPPTNPDAYPQEKFPDVLYHNFRVAVRADQIAPATSGEFFLGVDNAFDKHPPLSATGLTDGSAIFDVWGRRFYAGFSLDF</sequence>
<evidence type="ECO:0000259" key="11">
    <source>
        <dbReference type="Pfam" id="PF00593"/>
    </source>
</evidence>
<evidence type="ECO:0000256" key="8">
    <source>
        <dbReference type="PROSITE-ProRule" id="PRU01360"/>
    </source>
</evidence>
<evidence type="ECO:0000256" key="1">
    <source>
        <dbReference type="ARBA" id="ARBA00004571"/>
    </source>
</evidence>
<dbReference type="EMBL" id="JBDLBR010000002">
    <property type="protein sequence ID" value="MEN7536489.1"/>
    <property type="molecule type" value="Genomic_DNA"/>
</dbReference>